<dbReference type="Pfam" id="PF05713">
    <property type="entry name" value="MobC"/>
    <property type="match status" value="1"/>
</dbReference>
<keyword evidence="3" id="KW-1185">Reference proteome</keyword>
<dbReference type="AlphaFoldDB" id="A0A1R4GHD5"/>
<feature type="domain" description="Bacterial mobilisation" evidence="1">
    <location>
        <begin position="70"/>
        <end position="112"/>
    </location>
</feature>
<reference evidence="2 3" key="1">
    <citation type="submission" date="2017-02" db="EMBL/GenBank/DDBJ databases">
        <authorList>
            <person name="Peterson S.W."/>
        </authorList>
    </citation>
    <scope>NUCLEOTIDE SEQUENCE [LARGE SCALE GENOMIC DNA]</scope>
    <source>
        <strain evidence="2 3">LMG 22410</strain>
    </source>
</reference>
<name>A0A1R4GHD5_9MICO</name>
<evidence type="ECO:0000313" key="3">
    <source>
        <dbReference type="Proteomes" id="UP000195787"/>
    </source>
</evidence>
<dbReference type="Proteomes" id="UP000195787">
    <property type="component" value="Unassembled WGS sequence"/>
</dbReference>
<evidence type="ECO:0000313" key="2">
    <source>
        <dbReference type="EMBL" id="SJM67514.1"/>
    </source>
</evidence>
<organism evidence="2 3">
    <name type="scientific">Agrococcus casei LMG 22410</name>
    <dbReference type="NCBI Taxonomy" id="1255656"/>
    <lineage>
        <taxon>Bacteria</taxon>
        <taxon>Bacillati</taxon>
        <taxon>Actinomycetota</taxon>
        <taxon>Actinomycetes</taxon>
        <taxon>Micrococcales</taxon>
        <taxon>Microbacteriaceae</taxon>
        <taxon>Agrococcus</taxon>
    </lineage>
</organism>
<protein>
    <recommendedName>
        <fullName evidence="1">Bacterial mobilisation domain-containing protein</fullName>
    </recommendedName>
</protein>
<gene>
    <name evidence="2" type="ORF">CZ674_12010</name>
</gene>
<accession>A0A1R4GHD5</accession>
<dbReference type="InterPro" id="IPR008687">
    <property type="entry name" value="MobC"/>
</dbReference>
<dbReference type="EMBL" id="FUHU01000044">
    <property type="protein sequence ID" value="SJM67514.1"/>
    <property type="molecule type" value="Genomic_DNA"/>
</dbReference>
<sequence>MKSALVGRKSSSSDAVRKMVEIMAATLRDEKYTDASRAQESRTVDLDESQIASLKESLDRNATGYSDATFQFQKIGNNVNQLARSANSGDRVPAAALKQVSRRLARIEELLEFLADRDGARSRMLRRWL</sequence>
<proteinExistence type="predicted"/>
<evidence type="ECO:0000259" key="1">
    <source>
        <dbReference type="Pfam" id="PF05713"/>
    </source>
</evidence>